<dbReference type="GO" id="GO:0005248">
    <property type="term" value="F:voltage-gated sodium channel activity"/>
    <property type="evidence" value="ECO:0007669"/>
    <property type="project" value="TreeGrafter"/>
</dbReference>
<dbReference type="EMBL" id="AP018827">
    <property type="protein sequence ID" value="BBF79806.1"/>
    <property type="molecule type" value="Genomic_DNA"/>
</dbReference>
<dbReference type="AlphaFoldDB" id="A0A3G9FZM8"/>
<dbReference type="Gene3D" id="1.10.287.70">
    <property type="match status" value="1"/>
</dbReference>
<evidence type="ECO:0000259" key="6">
    <source>
        <dbReference type="Pfam" id="PF00520"/>
    </source>
</evidence>
<proteinExistence type="predicted"/>
<evidence type="ECO:0000256" key="1">
    <source>
        <dbReference type="ARBA" id="ARBA00004141"/>
    </source>
</evidence>
<evidence type="ECO:0000313" key="7">
    <source>
        <dbReference type="EMBL" id="BBF79806.1"/>
    </source>
</evidence>
<keyword evidence="7" id="KW-0406">Ion transport</keyword>
<sequence>MTFRSARRQVLTIIEHPAFTATVVTLIILNAIVLGLETYPAIMASAGALLSSIDQILLSVFVLELGLRLFAQGWRFFRDPWNLFDASIIIVSLLPAAGAFSVLRALRVLRVLRLISVFPSLRRVIGGIVAALPGIGSIGAILVIIYYVSAVMASQLFGATHPQWFGTLDASLFSLFQIMTLEGWADMARSLAATHAAAIPFMIVFILVATFTVLNLFIGVMLEAMQRVQADKGTPSPPATEAEAIGELTTEVAALKEQIEALTWILTRPER</sequence>
<reference evidence="8" key="2">
    <citation type="journal article" date="2017" name="Plant Physiol. Biochem.">
        <title>Differential oxidative and antioxidative response of duckweed Lemna minor toward plant growth promoting/inhibiting bacteria.</title>
        <authorList>
            <person name="Ishizawa H."/>
            <person name="Kuroda M."/>
            <person name="Morikawa M."/>
            <person name="Ike M."/>
        </authorList>
    </citation>
    <scope>NUCLEOTIDE SEQUENCE [LARGE SCALE GENOMIC DNA]</scope>
    <source>
        <strain evidence="8">M6</strain>
    </source>
</reference>
<dbReference type="InterPro" id="IPR027359">
    <property type="entry name" value="Volt_channel_dom_sf"/>
</dbReference>
<feature type="transmembrane region" description="Helical" evidence="5">
    <location>
        <begin position="197"/>
        <end position="222"/>
    </location>
</feature>
<feature type="domain" description="Ion transport" evidence="6">
    <location>
        <begin position="16"/>
        <end position="231"/>
    </location>
</feature>
<feature type="transmembrane region" description="Helical" evidence="5">
    <location>
        <begin position="18"/>
        <end position="36"/>
    </location>
</feature>
<evidence type="ECO:0000256" key="3">
    <source>
        <dbReference type="ARBA" id="ARBA00022989"/>
    </source>
</evidence>
<name>A0A3G9FZM8_9CAUL</name>
<dbReference type="SUPFAM" id="SSF81324">
    <property type="entry name" value="Voltage-gated potassium channels"/>
    <property type="match status" value="1"/>
</dbReference>
<dbReference type="GO" id="GO:0001518">
    <property type="term" value="C:voltage-gated sodium channel complex"/>
    <property type="evidence" value="ECO:0007669"/>
    <property type="project" value="TreeGrafter"/>
</dbReference>
<protein>
    <submittedName>
        <fullName evidence="7">Voltage-gated sodium channel</fullName>
    </submittedName>
</protein>
<keyword evidence="7" id="KW-0407">Ion channel</keyword>
<dbReference type="PANTHER" id="PTHR10037">
    <property type="entry name" value="VOLTAGE-GATED CATION CHANNEL CALCIUM AND SODIUM"/>
    <property type="match status" value="1"/>
</dbReference>
<comment type="subcellular location">
    <subcellularLocation>
        <location evidence="1">Membrane</location>
        <topology evidence="1">Multi-pass membrane protein</topology>
    </subcellularLocation>
</comment>
<evidence type="ECO:0000256" key="5">
    <source>
        <dbReference type="SAM" id="Phobius"/>
    </source>
</evidence>
<reference evidence="8" key="1">
    <citation type="journal article" date="2017" name="Biotechnol. Biofuels">
        <title>Evaluation of environmental bacterial communities as a factor affecting the growth of duckweed Lemna minor.</title>
        <authorList>
            <person name="Ishizawa H."/>
            <person name="Kuroda M."/>
            <person name="Morikawa M."/>
            <person name="Ike M."/>
        </authorList>
    </citation>
    <scope>NUCLEOTIDE SEQUENCE [LARGE SCALE GENOMIC DNA]</scope>
    <source>
        <strain evidence="8">M6</strain>
    </source>
</reference>
<accession>A0A3G9FZM8</accession>
<dbReference type="Proteomes" id="UP000278756">
    <property type="component" value="Chromosome 1"/>
</dbReference>
<dbReference type="RefSeq" id="WP_126419861.1">
    <property type="nucleotide sequence ID" value="NZ_AP018827.1"/>
</dbReference>
<evidence type="ECO:0000256" key="4">
    <source>
        <dbReference type="ARBA" id="ARBA00023136"/>
    </source>
</evidence>
<organism evidence="7 8">
    <name type="scientific">Asticcacaulis excentricus</name>
    <dbReference type="NCBI Taxonomy" id="78587"/>
    <lineage>
        <taxon>Bacteria</taxon>
        <taxon>Pseudomonadati</taxon>
        <taxon>Pseudomonadota</taxon>
        <taxon>Alphaproteobacteria</taxon>
        <taxon>Caulobacterales</taxon>
        <taxon>Caulobacteraceae</taxon>
        <taxon>Asticcacaulis</taxon>
    </lineage>
</organism>
<dbReference type="Gene3D" id="1.20.120.350">
    <property type="entry name" value="Voltage-gated potassium channels. Chain C"/>
    <property type="match status" value="1"/>
</dbReference>
<dbReference type="InterPro" id="IPR005821">
    <property type="entry name" value="Ion_trans_dom"/>
</dbReference>
<dbReference type="Pfam" id="PF00520">
    <property type="entry name" value="Ion_trans"/>
    <property type="match status" value="1"/>
</dbReference>
<dbReference type="PANTHER" id="PTHR10037:SF62">
    <property type="entry name" value="SODIUM CHANNEL PROTEIN 60E"/>
    <property type="match status" value="1"/>
</dbReference>
<evidence type="ECO:0000313" key="8">
    <source>
        <dbReference type="Proteomes" id="UP000278756"/>
    </source>
</evidence>
<gene>
    <name evidence="7" type="ORF">EM6_0378</name>
</gene>
<dbReference type="InterPro" id="IPR043203">
    <property type="entry name" value="VGCC_Ca_Na"/>
</dbReference>
<dbReference type="OrthoDB" id="5297065at2"/>
<keyword evidence="4 5" id="KW-0472">Membrane</keyword>
<keyword evidence="3 5" id="KW-1133">Transmembrane helix</keyword>
<feature type="transmembrane region" description="Helical" evidence="5">
    <location>
        <begin position="124"/>
        <end position="148"/>
    </location>
</feature>
<keyword evidence="7" id="KW-0813">Transport</keyword>
<evidence type="ECO:0000256" key="2">
    <source>
        <dbReference type="ARBA" id="ARBA00022692"/>
    </source>
</evidence>
<keyword evidence="2 5" id="KW-0812">Transmembrane</keyword>
<feature type="transmembrane region" description="Helical" evidence="5">
    <location>
        <begin position="83"/>
        <end position="103"/>
    </location>
</feature>